<feature type="domain" description="UspA" evidence="2">
    <location>
        <begin position="3"/>
        <end position="144"/>
    </location>
</feature>
<dbReference type="Gene3D" id="3.40.50.12370">
    <property type="match status" value="1"/>
</dbReference>
<comment type="caution">
    <text evidence="3">The sequence shown here is derived from an EMBL/GenBank/DDBJ whole genome shotgun (WGS) entry which is preliminary data.</text>
</comment>
<feature type="domain" description="UspA" evidence="2">
    <location>
        <begin position="154"/>
        <end position="277"/>
    </location>
</feature>
<reference evidence="3 6" key="1">
    <citation type="submission" date="2023-07" db="EMBL/GenBank/DDBJ databases">
        <authorList>
            <person name="Peeters C."/>
        </authorList>
    </citation>
    <scope>NUCLEOTIDE SEQUENCE</scope>
    <source>
        <strain evidence="4 6">R-77569</strain>
        <strain evidence="3">R-77591</strain>
    </source>
</reference>
<organism evidence="3 5">
    <name type="scientific">Ralstonia mannitolilytica</name>
    <dbReference type="NCBI Taxonomy" id="105219"/>
    <lineage>
        <taxon>Bacteria</taxon>
        <taxon>Pseudomonadati</taxon>
        <taxon>Pseudomonadota</taxon>
        <taxon>Betaproteobacteria</taxon>
        <taxon>Burkholderiales</taxon>
        <taxon>Burkholderiaceae</taxon>
        <taxon>Ralstonia</taxon>
    </lineage>
</organism>
<dbReference type="RefSeq" id="WP_222328651.1">
    <property type="nucleotide sequence ID" value="NZ_CATVXE010000005.1"/>
</dbReference>
<accession>A0AAD2EGH7</accession>
<evidence type="ECO:0000313" key="5">
    <source>
        <dbReference type="Proteomes" id="UP001190002"/>
    </source>
</evidence>
<comment type="similarity">
    <text evidence="1">Belongs to the universal stress protein A family.</text>
</comment>
<evidence type="ECO:0000313" key="4">
    <source>
        <dbReference type="EMBL" id="CAJ0866936.1"/>
    </source>
</evidence>
<dbReference type="SUPFAM" id="SSF52402">
    <property type="entry name" value="Adenine nucleotide alpha hydrolases-like"/>
    <property type="match status" value="2"/>
</dbReference>
<dbReference type="InterPro" id="IPR006016">
    <property type="entry name" value="UspA"/>
</dbReference>
<dbReference type="Proteomes" id="UP001190452">
    <property type="component" value="Unassembled WGS sequence"/>
</dbReference>
<sequence>MSYASVMVHLDRSERAMHRLKLAAQYAQAQRATLIGVYASFAPSPSWFYMMEGAARYLEEDRARRDSVRDLVHARFRHAMEDIPVQAEWRAVEGDPVSLVLREAREADLLVVGQRNPDDADGFIAAEFVETLLLESGRPVLVVPYAGSFTAPPQRVLVAWSGGRESARALHDAAPMLAGANVHVLEITSAQPKHWAEETTVGQVARVLNARGVHATVEEAECPDSDTAVGDLLLSRAADLNADLIVMGAYGHSRLRELVLGGVTRTMLKTMTVPVLMSH</sequence>
<evidence type="ECO:0000313" key="6">
    <source>
        <dbReference type="Proteomes" id="UP001190452"/>
    </source>
</evidence>
<dbReference type="EMBL" id="CAUDKV010000006">
    <property type="protein sequence ID" value="CAJ0866936.1"/>
    <property type="molecule type" value="Genomic_DNA"/>
</dbReference>
<dbReference type="PANTHER" id="PTHR46268:SF15">
    <property type="entry name" value="UNIVERSAL STRESS PROTEIN HP_0031"/>
    <property type="match status" value="1"/>
</dbReference>
<gene>
    <name evidence="4" type="ORF">R77569_01931</name>
    <name evidence="3" type="ORF">R77591_01603</name>
</gene>
<evidence type="ECO:0000256" key="1">
    <source>
        <dbReference type="ARBA" id="ARBA00008791"/>
    </source>
</evidence>
<dbReference type="Proteomes" id="UP001190002">
    <property type="component" value="Unassembled WGS sequence"/>
</dbReference>
<dbReference type="PRINTS" id="PR01438">
    <property type="entry name" value="UNVRSLSTRESS"/>
</dbReference>
<evidence type="ECO:0000313" key="3">
    <source>
        <dbReference type="EMBL" id="CAJ0681974.1"/>
    </source>
</evidence>
<dbReference type="EMBL" id="CATVXE010000005">
    <property type="protein sequence ID" value="CAJ0681974.1"/>
    <property type="molecule type" value="Genomic_DNA"/>
</dbReference>
<dbReference type="Pfam" id="PF00582">
    <property type="entry name" value="Usp"/>
    <property type="match status" value="2"/>
</dbReference>
<dbReference type="AlphaFoldDB" id="A0AAD2EGH7"/>
<proteinExistence type="inferred from homology"/>
<evidence type="ECO:0000259" key="2">
    <source>
        <dbReference type="Pfam" id="PF00582"/>
    </source>
</evidence>
<protein>
    <recommendedName>
        <fullName evidence="2">UspA domain-containing protein</fullName>
    </recommendedName>
</protein>
<dbReference type="CDD" id="cd00293">
    <property type="entry name" value="USP-like"/>
    <property type="match status" value="1"/>
</dbReference>
<name>A0AAD2EGH7_9RALS</name>
<dbReference type="PANTHER" id="PTHR46268">
    <property type="entry name" value="STRESS RESPONSE PROTEIN NHAX"/>
    <property type="match status" value="1"/>
</dbReference>
<keyword evidence="6" id="KW-1185">Reference proteome</keyword>
<dbReference type="InterPro" id="IPR006015">
    <property type="entry name" value="Universal_stress_UspA"/>
</dbReference>